<keyword evidence="5" id="KW-0732">Signal</keyword>
<organism evidence="7 8">
    <name type="scientific">Pseudorhodoferax soli</name>
    <dbReference type="NCBI Taxonomy" id="545864"/>
    <lineage>
        <taxon>Bacteria</taxon>
        <taxon>Pseudomonadati</taxon>
        <taxon>Pseudomonadota</taxon>
        <taxon>Betaproteobacteria</taxon>
        <taxon>Burkholderiales</taxon>
        <taxon>Comamonadaceae</taxon>
    </lineage>
</organism>
<dbReference type="InterPro" id="IPR000923">
    <property type="entry name" value="BlueCu_1"/>
</dbReference>
<dbReference type="GO" id="GO:0042597">
    <property type="term" value="C:periplasmic space"/>
    <property type="evidence" value="ECO:0007669"/>
    <property type="project" value="UniProtKB-SubCell"/>
</dbReference>
<keyword evidence="2" id="KW-0479">Metal-binding</keyword>
<accession>A0A368XFY0</accession>
<evidence type="ECO:0000256" key="5">
    <source>
        <dbReference type="SAM" id="SignalP"/>
    </source>
</evidence>
<dbReference type="PANTHER" id="PTHR38439:SF3">
    <property type="entry name" value="COPPER-RESISTANT CUPROPROTEIN COPI"/>
    <property type="match status" value="1"/>
</dbReference>
<evidence type="ECO:0000259" key="6">
    <source>
        <dbReference type="Pfam" id="PF00127"/>
    </source>
</evidence>
<dbReference type="Proteomes" id="UP000252884">
    <property type="component" value="Unassembled WGS sequence"/>
</dbReference>
<evidence type="ECO:0000313" key="7">
    <source>
        <dbReference type="EMBL" id="RCW66890.1"/>
    </source>
</evidence>
<dbReference type="InterPro" id="IPR050845">
    <property type="entry name" value="Cu-binding_ET"/>
</dbReference>
<dbReference type="GO" id="GO:0005507">
    <property type="term" value="F:copper ion binding"/>
    <property type="evidence" value="ECO:0007669"/>
    <property type="project" value="InterPro"/>
</dbReference>
<reference evidence="7 8" key="1">
    <citation type="submission" date="2018-07" db="EMBL/GenBank/DDBJ databases">
        <title>Genomic Encyclopedia of Type Strains, Phase IV (KMG-IV): sequencing the most valuable type-strain genomes for metagenomic binning, comparative biology and taxonomic classification.</title>
        <authorList>
            <person name="Goeker M."/>
        </authorList>
    </citation>
    <scope>NUCLEOTIDE SEQUENCE [LARGE SCALE GENOMIC DNA]</scope>
    <source>
        <strain evidence="7 8">DSM 21634</strain>
    </source>
</reference>
<dbReference type="SUPFAM" id="SSF49503">
    <property type="entry name" value="Cupredoxins"/>
    <property type="match status" value="1"/>
</dbReference>
<feature type="domain" description="Blue (type 1) copper" evidence="6">
    <location>
        <begin position="57"/>
        <end position="164"/>
    </location>
</feature>
<evidence type="ECO:0000256" key="1">
    <source>
        <dbReference type="ARBA" id="ARBA00004418"/>
    </source>
</evidence>
<dbReference type="Pfam" id="PF00127">
    <property type="entry name" value="Copper-bind"/>
    <property type="match status" value="1"/>
</dbReference>
<feature type="signal peptide" evidence="5">
    <location>
        <begin position="1"/>
        <end position="21"/>
    </location>
</feature>
<dbReference type="InterPro" id="IPR008972">
    <property type="entry name" value="Cupredoxin"/>
</dbReference>
<dbReference type="PANTHER" id="PTHR38439">
    <property type="entry name" value="AURACYANIN-B"/>
    <property type="match status" value="1"/>
</dbReference>
<comment type="caution">
    <text evidence="7">The sequence shown here is derived from an EMBL/GenBank/DDBJ whole genome shotgun (WGS) entry which is preliminary data.</text>
</comment>
<gene>
    <name evidence="7" type="ORF">DES41_110255</name>
</gene>
<keyword evidence="3" id="KW-0574">Periplasm</keyword>
<protein>
    <submittedName>
        <fullName evidence="7">Putative cupredoxin-like copper-binding protein</fullName>
    </submittedName>
</protein>
<name>A0A368XFY0_9BURK</name>
<dbReference type="GO" id="GO:0009055">
    <property type="term" value="F:electron transfer activity"/>
    <property type="evidence" value="ECO:0007669"/>
    <property type="project" value="InterPro"/>
</dbReference>
<evidence type="ECO:0000256" key="4">
    <source>
        <dbReference type="ARBA" id="ARBA00023008"/>
    </source>
</evidence>
<dbReference type="OrthoDB" id="9816061at2"/>
<dbReference type="Gene3D" id="2.60.40.420">
    <property type="entry name" value="Cupredoxins - blue copper proteins"/>
    <property type="match status" value="1"/>
</dbReference>
<keyword evidence="8" id="KW-1185">Reference proteome</keyword>
<feature type="chain" id="PRO_5017018141" evidence="5">
    <location>
        <begin position="22"/>
        <end position="164"/>
    </location>
</feature>
<proteinExistence type="predicted"/>
<dbReference type="EMBL" id="QPJK01000010">
    <property type="protein sequence ID" value="RCW66890.1"/>
    <property type="molecule type" value="Genomic_DNA"/>
</dbReference>
<evidence type="ECO:0000256" key="2">
    <source>
        <dbReference type="ARBA" id="ARBA00022723"/>
    </source>
</evidence>
<dbReference type="RefSeq" id="WP_114471388.1">
    <property type="nucleotide sequence ID" value="NZ_QPJK01000010.1"/>
</dbReference>
<dbReference type="CDD" id="cd04211">
    <property type="entry name" value="Cupredoxin_like_2"/>
    <property type="match status" value="1"/>
</dbReference>
<evidence type="ECO:0000256" key="3">
    <source>
        <dbReference type="ARBA" id="ARBA00022764"/>
    </source>
</evidence>
<dbReference type="AlphaFoldDB" id="A0A368XFY0"/>
<sequence>MKTRIAIFSLTALLASAGAFAHGNEDHAAKPRKFDASKVEDTAFGREGDPAKAVRTIQVDMADTMRFTPANLTIKRGETVKIVATNKGRVLHEMVIGTPEELKKHAEQMKKFPEMEHEEAYMAHVKPGKTGEIVWQFTKAGEFEFACLIPGHFEAGMVGKVTVK</sequence>
<evidence type="ECO:0000313" key="8">
    <source>
        <dbReference type="Proteomes" id="UP000252884"/>
    </source>
</evidence>
<comment type="subcellular location">
    <subcellularLocation>
        <location evidence="1">Periplasm</location>
    </subcellularLocation>
</comment>
<keyword evidence="4" id="KW-0186">Copper</keyword>